<keyword evidence="6" id="KW-0546">Nucleotide metabolism</keyword>
<evidence type="ECO:0000259" key="8">
    <source>
        <dbReference type="Pfam" id="PF00962"/>
    </source>
</evidence>
<evidence type="ECO:0000256" key="7">
    <source>
        <dbReference type="ARBA" id="ARBA00048787"/>
    </source>
</evidence>
<dbReference type="PANTHER" id="PTHR11409:SF42">
    <property type="entry name" value="ADENOSINE DEAMINASE-LIKE PROTEIN"/>
    <property type="match status" value="1"/>
</dbReference>
<evidence type="ECO:0000256" key="2">
    <source>
        <dbReference type="ARBA" id="ARBA00006676"/>
    </source>
</evidence>
<dbReference type="GO" id="GO:0009117">
    <property type="term" value="P:nucleotide metabolic process"/>
    <property type="evidence" value="ECO:0007669"/>
    <property type="project" value="UniProtKB-KW"/>
</dbReference>
<keyword evidence="4" id="KW-0378">Hydrolase</keyword>
<accession>A0A1Y2DEL7</accession>
<reference evidence="9 10" key="1">
    <citation type="submission" date="2016-07" db="EMBL/GenBank/DDBJ databases">
        <title>Pervasive Adenine N6-methylation of Active Genes in Fungi.</title>
        <authorList>
            <consortium name="DOE Joint Genome Institute"/>
            <person name="Mondo S.J."/>
            <person name="Dannebaum R.O."/>
            <person name="Kuo R.C."/>
            <person name="Labutti K."/>
            <person name="Haridas S."/>
            <person name="Kuo A."/>
            <person name="Salamov A."/>
            <person name="Ahrendt S.R."/>
            <person name="Lipzen A."/>
            <person name="Sullivan W."/>
            <person name="Andreopoulos W.B."/>
            <person name="Clum A."/>
            <person name="Lindquist E."/>
            <person name="Daum C."/>
            <person name="Ramamoorthy G.K."/>
            <person name="Gryganskyi A."/>
            <person name="Culley D."/>
            <person name="Magnuson J.K."/>
            <person name="James T.Y."/>
            <person name="O'Malley M.A."/>
            <person name="Stajich J.E."/>
            <person name="Spatafora J.W."/>
            <person name="Visel A."/>
            <person name="Grigoriev I.V."/>
        </authorList>
    </citation>
    <scope>NUCLEOTIDE SEQUENCE [LARGE SCALE GENOMIC DNA]</scope>
    <source>
        <strain evidence="9 10">62-1032</strain>
    </source>
</reference>
<gene>
    <name evidence="9" type="ORF">BCR35DRAFT_309692</name>
</gene>
<protein>
    <recommendedName>
        <fullName evidence="8">Adenosine deaminase domain-containing protein</fullName>
    </recommendedName>
</protein>
<evidence type="ECO:0000313" key="10">
    <source>
        <dbReference type="Proteomes" id="UP000193467"/>
    </source>
</evidence>
<comment type="cofactor">
    <cofactor evidence="1">
        <name>Zn(2+)</name>
        <dbReference type="ChEBI" id="CHEBI:29105"/>
    </cofactor>
</comment>
<evidence type="ECO:0000313" key="9">
    <source>
        <dbReference type="EMBL" id="ORY57105.1"/>
    </source>
</evidence>
<proteinExistence type="inferred from homology"/>
<dbReference type="SUPFAM" id="SSF51556">
    <property type="entry name" value="Metallo-dependent hydrolases"/>
    <property type="match status" value="1"/>
</dbReference>
<dbReference type="GO" id="GO:0006154">
    <property type="term" value="P:adenosine catabolic process"/>
    <property type="evidence" value="ECO:0007669"/>
    <property type="project" value="TreeGrafter"/>
</dbReference>
<dbReference type="GO" id="GO:0046872">
    <property type="term" value="F:metal ion binding"/>
    <property type="evidence" value="ECO:0007669"/>
    <property type="project" value="UniProtKB-KW"/>
</dbReference>
<organism evidence="9 10">
    <name type="scientific">Leucosporidium creatinivorum</name>
    <dbReference type="NCBI Taxonomy" id="106004"/>
    <lineage>
        <taxon>Eukaryota</taxon>
        <taxon>Fungi</taxon>
        <taxon>Dikarya</taxon>
        <taxon>Basidiomycota</taxon>
        <taxon>Pucciniomycotina</taxon>
        <taxon>Microbotryomycetes</taxon>
        <taxon>Leucosporidiales</taxon>
        <taxon>Leucosporidium</taxon>
    </lineage>
</organism>
<dbReference type="InterPro" id="IPR001365">
    <property type="entry name" value="A_deaminase_dom"/>
</dbReference>
<dbReference type="STRING" id="106004.A0A1Y2DEL7"/>
<dbReference type="GO" id="GO:0004000">
    <property type="term" value="F:adenosine deaminase activity"/>
    <property type="evidence" value="ECO:0007669"/>
    <property type="project" value="TreeGrafter"/>
</dbReference>
<dbReference type="Pfam" id="PF00962">
    <property type="entry name" value="A_deaminase"/>
    <property type="match status" value="1"/>
</dbReference>
<dbReference type="InterPro" id="IPR006330">
    <property type="entry name" value="Ado/ade_deaminase"/>
</dbReference>
<evidence type="ECO:0000256" key="5">
    <source>
        <dbReference type="ARBA" id="ARBA00022833"/>
    </source>
</evidence>
<keyword evidence="5" id="KW-0862">Zinc</keyword>
<keyword evidence="10" id="KW-1185">Reference proteome</keyword>
<keyword evidence="3" id="KW-0479">Metal-binding</keyword>
<sequence length="337" mass="37497">MSSESLLRGLHLIDVHCHLNGSIPPEAIAQLVAEKSLLPGNEDLASFRLPTDMTSFSIHDFFPLFSSFIYRLTSSASSVTFATLSTLRYFANCGCMYIELRTTPRAVPENGMTRRGYVEAVKAGFSAFEAEQGEGRAMLAKLILSIDRRHTKEVAEEVVDLAVEHRGWVVGVDLCGDPTEGDSREFVGAFGRAKREGLGVTVHLGELPSQLESQADDLLLQPDRLGHATFLSPETTTYILKQKLPIEICKTATSIEEHHLGWALEHDLPVLLCTDDPLIFHSPPSTEYSLALSQCQPPRLEKLYEIVVQGTRALFCNDEEREWVRGKLRGWRKGLSE</sequence>
<dbReference type="GO" id="GO:0046103">
    <property type="term" value="P:inosine biosynthetic process"/>
    <property type="evidence" value="ECO:0007669"/>
    <property type="project" value="TreeGrafter"/>
</dbReference>
<evidence type="ECO:0000256" key="4">
    <source>
        <dbReference type="ARBA" id="ARBA00022801"/>
    </source>
</evidence>
<comment type="catalytic activity">
    <reaction evidence="7">
        <text>N(6)-methyl-AMP + H2O + H(+) = IMP + methylamine</text>
        <dbReference type="Rhea" id="RHEA:16001"/>
        <dbReference type="ChEBI" id="CHEBI:15377"/>
        <dbReference type="ChEBI" id="CHEBI:15378"/>
        <dbReference type="ChEBI" id="CHEBI:58053"/>
        <dbReference type="ChEBI" id="CHEBI:59338"/>
        <dbReference type="ChEBI" id="CHEBI:144842"/>
    </reaction>
    <physiologicalReaction direction="left-to-right" evidence="7">
        <dbReference type="Rhea" id="RHEA:16002"/>
    </physiologicalReaction>
</comment>
<feature type="domain" description="Adenosine deaminase" evidence="8">
    <location>
        <begin position="14"/>
        <end position="327"/>
    </location>
</feature>
<dbReference type="PANTHER" id="PTHR11409">
    <property type="entry name" value="ADENOSINE DEAMINASE"/>
    <property type="match status" value="1"/>
</dbReference>
<comment type="caution">
    <text evidence="9">The sequence shown here is derived from an EMBL/GenBank/DDBJ whole genome shotgun (WGS) entry which is preliminary data.</text>
</comment>
<dbReference type="Gene3D" id="3.20.20.140">
    <property type="entry name" value="Metal-dependent hydrolases"/>
    <property type="match status" value="1"/>
</dbReference>
<dbReference type="InParanoid" id="A0A1Y2DEL7"/>
<dbReference type="OrthoDB" id="272271at2759"/>
<dbReference type="AlphaFoldDB" id="A0A1Y2DEL7"/>
<dbReference type="EMBL" id="MCGR01000083">
    <property type="protein sequence ID" value="ORY57105.1"/>
    <property type="molecule type" value="Genomic_DNA"/>
</dbReference>
<dbReference type="InterPro" id="IPR032466">
    <property type="entry name" value="Metal_Hydrolase"/>
</dbReference>
<evidence type="ECO:0000256" key="1">
    <source>
        <dbReference type="ARBA" id="ARBA00001947"/>
    </source>
</evidence>
<dbReference type="Proteomes" id="UP000193467">
    <property type="component" value="Unassembled WGS sequence"/>
</dbReference>
<comment type="similarity">
    <text evidence="2">Belongs to the metallo-dependent hydrolases superfamily. Adenosine and AMP deaminases family.</text>
</comment>
<name>A0A1Y2DEL7_9BASI</name>
<evidence type="ECO:0000256" key="3">
    <source>
        <dbReference type="ARBA" id="ARBA00022723"/>
    </source>
</evidence>
<evidence type="ECO:0000256" key="6">
    <source>
        <dbReference type="ARBA" id="ARBA00023080"/>
    </source>
</evidence>